<dbReference type="InterPro" id="IPR027381">
    <property type="entry name" value="LytR/CpsA/Psr_C"/>
</dbReference>
<comment type="similarity">
    <text evidence="1">Belongs to the LytR/CpsA/Psr (LCP) family.</text>
</comment>
<feature type="domain" description="LytR/CpsA/Psr regulator C-terminal" evidence="3">
    <location>
        <begin position="297"/>
        <end position="375"/>
    </location>
</feature>
<proteinExistence type="inferred from homology"/>
<dbReference type="NCBIfam" id="TIGR00350">
    <property type="entry name" value="lytR_cpsA_psr"/>
    <property type="match status" value="1"/>
</dbReference>
<dbReference type="EMBL" id="JBHRZF010000157">
    <property type="protein sequence ID" value="MFC3861743.1"/>
    <property type="molecule type" value="Genomic_DNA"/>
</dbReference>
<evidence type="ECO:0000256" key="1">
    <source>
        <dbReference type="ARBA" id="ARBA00006068"/>
    </source>
</evidence>
<comment type="caution">
    <text evidence="4">The sequence shown here is derived from an EMBL/GenBank/DDBJ whole genome shotgun (WGS) entry which is preliminary data.</text>
</comment>
<dbReference type="InterPro" id="IPR004474">
    <property type="entry name" value="LytR_CpsA_psr"/>
</dbReference>
<sequence length="379" mass="40613">MRRPLVITLLVLAGLLALVSPAIPALLRYGTLPRKADRPLNVVLAGMDVDYDWTASTWPYPPKPLDFTTRTDTLMLAQVHPDGKVNLLSIPRDTWVNIPGYGWGKINGANVHGGADMLMNTVQQFTGVPIDGYVFMSLSAVRDLTNAAGGVTVDVPTRMKYDDNAGHLHIDLQPGRQHLNGEQAEGFLRFRHDSLSDIGRVGRQQMFMTALLGRVKNPLNAWRLPAMVGAMNRNTKSNLTRAQVGALLGAALSGPQVNAQTVPGTFGNGGTWIANRAELSTILQRDFRDPGDPRSMMVTISNVAAPNGSARRLKAKLEGLGYTNVSILDAARQNLPTTVITGASAARVQQNLGFGRVQPGTPGAGADVSIQLGADMPAD</sequence>
<evidence type="ECO:0000313" key="4">
    <source>
        <dbReference type="EMBL" id="MFC3861743.1"/>
    </source>
</evidence>
<dbReference type="Proteomes" id="UP001595748">
    <property type="component" value="Unassembled WGS sequence"/>
</dbReference>
<dbReference type="Pfam" id="PF03816">
    <property type="entry name" value="LytR_cpsA_psr"/>
    <property type="match status" value="1"/>
</dbReference>
<dbReference type="PANTHER" id="PTHR33392:SF6">
    <property type="entry name" value="POLYISOPRENYL-TEICHOIC ACID--PEPTIDOGLYCAN TEICHOIC ACID TRANSFERASE TAGU"/>
    <property type="match status" value="1"/>
</dbReference>
<keyword evidence="5" id="KW-1185">Reference proteome</keyword>
<evidence type="ECO:0000313" key="5">
    <source>
        <dbReference type="Proteomes" id="UP001595748"/>
    </source>
</evidence>
<evidence type="ECO:0000259" key="2">
    <source>
        <dbReference type="Pfam" id="PF03816"/>
    </source>
</evidence>
<dbReference type="RefSeq" id="WP_380078943.1">
    <property type="nucleotide sequence ID" value="NZ_JBHRZF010000157.1"/>
</dbReference>
<reference evidence="5" key="1">
    <citation type="journal article" date="2019" name="Int. J. Syst. Evol. Microbiol.">
        <title>The Global Catalogue of Microorganisms (GCM) 10K type strain sequencing project: providing services to taxonomists for standard genome sequencing and annotation.</title>
        <authorList>
            <consortium name="The Broad Institute Genomics Platform"/>
            <consortium name="The Broad Institute Genome Sequencing Center for Infectious Disease"/>
            <person name="Wu L."/>
            <person name="Ma J."/>
        </authorList>
    </citation>
    <scope>NUCLEOTIDE SEQUENCE [LARGE SCALE GENOMIC DNA]</scope>
    <source>
        <strain evidence="5">CCTCC AB 2013263</strain>
    </source>
</reference>
<evidence type="ECO:0000259" key="3">
    <source>
        <dbReference type="Pfam" id="PF13399"/>
    </source>
</evidence>
<dbReference type="Pfam" id="PF13399">
    <property type="entry name" value="LytR_C"/>
    <property type="match status" value="1"/>
</dbReference>
<gene>
    <name evidence="4" type="ORF">ACFOPQ_13325</name>
</gene>
<dbReference type="PANTHER" id="PTHR33392">
    <property type="entry name" value="POLYISOPRENYL-TEICHOIC ACID--PEPTIDOGLYCAN TEICHOIC ACID TRANSFERASE TAGU"/>
    <property type="match status" value="1"/>
</dbReference>
<feature type="domain" description="Cell envelope-related transcriptional attenuator" evidence="2">
    <location>
        <begin position="70"/>
        <end position="216"/>
    </location>
</feature>
<dbReference type="InterPro" id="IPR050922">
    <property type="entry name" value="LytR/CpsA/Psr_CW_biosynth"/>
</dbReference>
<protein>
    <submittedName>
        <fullName evidence="4">LCP family protein</fullName>
    </submittedName>
</protein>
<name>A0ABV8ABC3_9DEIO</name>
<dbReference type="Gene3D" id="3.40.630.190">
    <property type="entry name" value="LCP protein"/>
    <property type="match status" value="1"/>
</dbReference>
<accession>A0ABV8ABC3</accession>
<organism evidence="4 5">
    <name type="scientific">Deinococcus antarcticus</name>
    <dbReference type="NCBI Taxonomy" id="1298767"/>
    <lineage>
        <taxon>Bacteria</taxon>
        <taxon>Thermotogati</taxon>
        <taxon>Deinococcota</taxon>
        <taxon>Deinococci</taxon>
        <taxon>Deinococcales</taxon>
        <taxon>Deinococcaceae</taxon>
        <taxon>Deinococcus</taxon>
    </lineage>
</organism>